<dbReference type="Proteomes" id="UP000031623">
    <property type="component" value="Chromosome"/>
</dbReference>
<dbReference type="KEGG" id="tig:THII_2563"/>
<reference evidence="1 2" key="1">
    <citation type="journal article" date="2014" name="ISME J.">
        <title>Ecophysiology of Thioploca ingrica as revealed by the complete genome sequence supplemented with proteomic evidence.</title>
        <authorList>
            <person name="Kojima H."/>
            <person name="Ogura Y."/>
            <person name="Yamamoto N."/>
            <person name="Togashi T."/>
            <person name="Mori H."/>
            <person name="Watanabe T."/>
            <person name="Nemoto F."/>
            <person name="Kurokawa K."/>
            <person name="Hayashi T."/>
            <person name="Fukui M."/>
        </authorList>
    </citation>
    <scope>NUCLEOTIDE SEQUENCE [LARGE SCALE GENOMIC DNA]</scope>
</reference>
<keyword evidence="2" id="KW-1185">Reference proteome</keyword>
<proteinExistence type="predicted"/>
<protein>
    <submittedName>
        <fullName evidence="1">Uncharacterized protein</fullName>
    </submittedName>
</protein>
<gene>
    <name evidence="1" type="ORF">THII_2563</name>
</gene>
<dbReference type="EMBL" id="AP014633">
    <property type="protein sequence ID" value="BAP56860.1"/>
    <property type="molecule type" value="Genomic_DNA"/>
</dbReference>
<evidence type="ECO:0000313" key="1">
    <source>
        <dbReference type="EMBL" id="BAP56860.1"/>
    </source>
</evidence>
<accession>A0A090AND7</accession>
<evidence type="ECO:0000313" key="2">
    <source>
        <dbReference type="Proteomes" id="UP000031623"/>
    </source>
</evidence>
<dbReference type="AlphaFoldDB" id="A0A090AND7"/>
<organism evidence="1 2">
    <name type="scientific">Thioploca ingrica</name>
    <dbReference type="NCBI Taxonomy" id="40754"/>
    <lineage>
        <taxon>Bacteria</taxon>
        <taxon>Pseudomonadati</taxon>
        <taxon>Pseudomonadota</taxon>
        <taxon>Gammaproteobacteria</taxon>
        <taxon>Thiotrichales</taxon>
        <taxon>Thiotrichaceae</taxon>
        <taxon>Thioploca</taxon>
    </lineage>
</organism>
<dbReference type="HOGENOM" id="CLU_2940373_0_0_6"/>
<sequence>MEEGTVNKVALACGTFIAITKNKRKKFFLIGIYSYVKNLKINKILFFLEQVYNFKDKSKN</sequence>
<name>A0A090AND7_9GAMM</name>
<dbReference type="STRING" id="40754.THII_2563"/>